<evidence type="ECO:0000256" key="4">
    <source>
        <dbReference type="ARBA" id="ARBA00022771"/>
    </source>
</evidence>
<feature type="region of interest" description="Disordered" evidence="9">
    <location>
        <begin position="170"/>
        <end position="209"/>
    </location>
</feature>
<evidence type="ECO:0000259" key="11">
    <source>
        <dbReference type="PROSITE" id="PS50238"/>
    </source>
</evidence>
<dbReference type="PROSITE" id="PS50238">
    <property type="entry name" value="RHOGAP"/>
    <property type="match status" value="1"/>
</dbReference>
<evidence type="ECO:0000256" key="3">
    <source>
        <dbReference type="ARBA" id="ARBA00022723"/>
    </source>
</evidence>
<dbReference type="GO" id="GO:0032154">
    <property type="term" value="C:cleavage furrow"/>
    <property type="evidence" value="ECO:0007669"/>
    <property type="project" value="TreeGrafter"/>
</dbReference>
<dbReference type="GO" id="GO:0007283">
    <property type="term" value="P:spermatogenesis"/>
    <property type="evidence" value="ECO:0007669"/>
    <property type="project" value="UniProtKB-KW"/>
</dbReference>
<feature type="coiled-coil region" evidence="8">
    <location>
        <begin position="57"/>
        <end position="105"/>
    </location>
</feature>
<keyword evidence="8" id="KW-0175">Coiled coil</keyword>
<dbReference type="AlphaFoldDB" id="A0AAV2N4Q3"/>
<dbReference type="SMART" id="SM00109">
    <property type="entry name" value="C1"/>
    <property type="match status" value="1"/>
</dbReference>
<dbReference type="Pfam" id="PF00130">
    <property type="entry name" value="C1_1"/>
    <property type="match status" value="1"/>
</dbReference>
<evidence type="ECO:0000256" key="8">
    <source>
        <dbReference type="SAM" id="Coils"/>
    </source>
</evidence>
<evidence type="ECO:0000256" key="7">
    <source>
        <dbReference type="ARBA" id="ARBA00022871"/>
    </source>
</evidence>
<feature type="domain" description="Phorbol-ester/DAG-type" evidence="10">
    <location>
        <begin position="321"/>
        <end position="370"/>
    </location>
</feature>
<evidence type="ECO:0000313" key="13">
    <source>
        <dbReference type="Proteomes" id="UP001497644"/>
    </source>
</evidence>
<dbReference type="GO" id="GO:0005634">
    <property type="term" value="C:nucleus"/>
    <property type="evidence" value="ECO:0007669"/>
    <property type="project" value="TreeGrafter"/>
</dbReference>
<dbReference type="FunFam" id="3.30.60.20:FF:000033">
    <property type="entry name" value="Rac GTPase-activating protein 1"/>
    <property type="match status" value="1"/>
</dbReference>
<dbReference type="GO" id="GO:0030496">
    <property type="term" value="C:midbody"/>
    <property type="evidence" value="ECO:0007669"/>
    <property type="project" value="TreeGrafter"/>
</dbReference>
<dbReference type="GO" id="GO:0008270">
    <property type="term" value="F:zinc ion binding"/>
    <property type="evidence" value="ECO:0007669"/>
    <property type="project" value="UniProtKB-KW"/>
</dbReference>
<dbReference type="GO" id="GO:0007266">
    <property type="term" value="P:Rho protein signal transduction"/>
    <property type="evidence" value="ECO:0007669"/>
    <property type="project" value="TreeGrafter"/>
</dbReference>
<dbReference type="SUPFAM" id="SSF48350">
    <property type="entry name" value="GTPase activation domain, GAP"/>
    <property type="match status" value="1"/>
</dbReference>
<feature type="domain" description="Rho-GAP" evidence="11">
    <location>
        <begin position="387"/>
        <end position="572"/>
    </location>
</feature>
<keyword evidence="2" id="KW-0217">Developmental protein</keyword>
<evidence type="ECO:0000256" key="6">
    <source>
        <dbReference type="ARBA" id="ARBA00022833"/>
    </source>
</evidence>
<dbReference type="CDD" id="cd04382">
    <property type="entry name" value="RhoGAP_MgcRacGAP"/>
    <property type="match status" value="1"/>
</dbReference>
<feature type="region of interest" description="Disordered" evidence="9">
    <location>
        <begin position="237"/>
        <end position="272"/>
    </location>
</feature>
<dbReference type="PANTHER" id="PTHR46199:SF3">
    <property type="entry name" value="RAC GTPASE-ACTIVATING PROTEIN 1"/>
    <property type="match status" value="1"/>
</dbReference>
<dbReference type="GO" id="GO:0051233">
    <property type="term" value="C:spindle midzone"/>
    <property type="evidence" value="ECO:0007669"/>
    <property type="project" value="TreeGrafter"/>
</dbReference>
<keyword evidence="3" id="KW-0479">Metal-binding</keyword>
<dbReference type="EMBL" id="OZ034833">
    <property type="protein sequence ID" value="CAL1674624.1"/>
    <property type="molecule type" value="Genomic_DNA"/>
</dbReference>
<proteinExistence type="predicted"/>
<protein>
    <recommendedName>
        <fullName evidence="14">Rac GTPase-activating protein 1</fullName>
    </recommendedName>
</protein>
<keyword evidence="13" id="KW-1185">Reference proteome</keyword>
<evidence type="ECO:0000256" key="1">
    <source>
        <dbReference type="ARBA" id="ARBA00022468"/>
    </source>
</evidence>
<dbReference type="Proteomes" id="UP001497644">
    <property type="component" value="Chromosome 10"/>
</dbReference>
<dbReference type="GO" id="GO:0000281">
    <property type="term" value="P:mitotic cytokinesis"/>
    <property type="evidence" value="ECO:0007669"/>
    <property type="project" value="TreeGrafter"/>
</dbReference>
<dbReference type="InterPro" id="IPR002219">
    <property type="entry name" value="PKC_DAG/PE"/>
</dbReference>
<dbReference type="InterPro" id="IPR000198">
    <property type="entry name" value="RhoGAP_dom"/>
</dbReference>
<evidence type="ECO:0000259" key="10">
    <source>
        <dbReference type="PROSITE" id="PS50081"/>
    </source>
</evidence>
<feature type="compositionally biased region" description="Basic and acidic residues" evidence="9">
    <location>
        <begin position="190"/>
        <end position="199"/>
    </location>
</feature>
<dbReference type="InterPro" id="IPR008936">
    <property type="entry name" value="Rho_GTPase_activation_prot"/>
</dbReference>
<name>A0AAV2N4Q3_9HYME</name>
<keyword evidence="5" id="KW-0221">Differentiation</keyword>
<reference evidence="12" key="1">
    <citation type="submission" date="2024-04" db="EMBL/GenBank/DDBJ databases">
        <authorList>
            <consortium name="Molecular Ecology Group"/>
        </authorList>
    </citation>
    <scope>NUCLEOTIDE SEQUENCE</scope>
</reference>
<evidence type="ECO:0000256" key="5">
    <source>
        <dbReference type="ARBA" id="ARBA00022782"/>
    </source>
</evidence>
<gene>
    <name evidence="12" type="ORF">LPLAT_LOCUS1203</name>
</gene>
<dbReference type="GO" id="GO:0005096">
    <property type="term" value="F:GTPase activator activity"/>
    <property type="evidence" value="ECO:0007669"/>
    <property type="project" value="UniProtKB-KW"/>
</dbReference>
<evidence type="ECO:0000313" key="12">
    <source>
        <dbReference type="EMBL" id="CAL1674624.1"/>
    </source>
</evidence>
<keyword evidence="6" id="KW-0862">Zinc</keyword>
<keyword evidence="7" id="KW-0744">Spermatogenesis</keyword>
<dbReference type="SUPFAM" id="SSF57889">
    <property type="entry name" value="Cysteine-rich domain"/>
    <property type="match status" value="1"/>
</dbReference>
<dbReference type="GO" id="GO:0051256">
    <property type="term" value="P:mitotic spindle midzone assembly"/>
    <property type="evidence" value="ECO:0007669"/>
    <property type="project" value="TreeGrafter"/>
</dbReference>
<dbReference type="GO" id="GO:0097149">
    <property type="term" value="C:centralspindlin complex"/>
    <property type="evidence" value="ECO:0007669"/>
    <property type="project" value="TreeGrafter"/>
</dbReference>
<evidence type="ECO:0000256" key="2">
    <source>
        <dbReference type="ARBA" id="ARBA00022473"/>
    </source>
</evidence>
<dbReference type="Gene3D" id="1.10.555.10">
    <property type="entry name" value="Rho GTPase activation protein"/>
    <property type="match status" value="1"/>
</dbReference>
<evidence type="ECO:0000256" key="9">
    <source>
        <dbReference type="SAM" id="MobiDB-lite"/>
    </source>
</evidence>
<dbReference type="GO" id="GO:0030154">
    <property type="term" value="P:cell differentiation"/>
    <property type="evidence" value="ECO:0007669"/>
    <property type="project" value="UniProtKB-KW"/>
</dbReference>
<organism evidence="12 13">
    <name type="scientific">Lasius platythorax</name>
    <dbReference type="NCBI Taxonomy" id="488582"/>
    <lineage>
        <taxon>Eukaryota</taxon>
        <taxon>Metazoa</taxon>
        <taxon>Ecdysozoa</taxon>
        <taxon>Arthropoda</taxon>
        <taxon>Hexapoda</taxon>
        <taxon>Insecta</taxon>
        <taxon>Pterygota</taxon>
        <taxon>Neoptera</taxon>
        <taxon>Endopterygota</taxon>
        <taxon>Hymenoptera</taxon>
        <taxon>Apocrita</taxon>
        <taxon>Aculeata</taxon>
        <taxon>Formicoidea</taxon>
        <taxon>Formicidae</taxon>
        <taxon>Formicinae</taxon>
        <taxon>Lasius</taxon>
        <taxon>Lasius</taxon>
    </lineage>
</organism>
<dbReference type="Pfam" id="PF00620">
    <property type="entry name" value="RhoGAP"/>
    <property type="match status" value="1"/>
</dbReference>
<evidence type="ECO:0008006" key="14">
    <source>
        <dbReference type="Google" id="ProtNLM"/>
    </source>
</evidence>
<dbReference type="PANTHER" id="PTHR46199">
    <property type="entry name" value="RAC GTPASE-ACTIVATING PROTEIN 1"/>
    <property type="match status" value="1"/>
</dbReference>
<sequence>MTSLSLLATYDELVRCSNVLINGSCEEEFLQFALNQEEMRQKWLASEQECQRLHSALDKAHHEIAGLDRKLRHARRNLEEENRRRRLAEEQKDLLEQQIATARNFLFTDGGRNLNDETREKLQFLNNTSLNQQSNMHIQDIHIDKLNTIAELDSTGSLLSDFNCLSRSEDDLETSTILHQQKSGKRQWKEHRPSSEYSKKQRRSSLHKVTELNSSDRIVATTTVVMPKDGAITASSTIEAIPGDENADPQVPSQNTRKRRKSSGEHNKSKLTHIDASKVPIDTAPSAPKAEILTSTSDTEDVFKPSPNIGGYTMNTKMSRNHSFAAKTVIRPEMCTPCGKRIRFGKIVQKCRDCRATAHTECKDLVPLPCIPTGNTPTLRGVPGAIADYTPIIPPMVPSIVVHCINEVELRGMNEQGLYRVNGAAADAKCLKDKFLKGKGAPNLSNVDIATICSTLKDFLRSLREPLITVGLMGDFIRATTLADKQDGDAALYQAISELPQPNRDTLAFLMLHLQRVSSSPECKMPISNLAKVFGPTLVGYTSKEPSLTMLSETKHQVAVVENLLQIPSDYWATYVNPANTNDICTPKTGELKHTPSTESLLKRSTSRGFFNTPLSSSRTFARRNKKYFATPPSRVGF</sequence>
<dbReference type="Gene3D" id="3.30.60.20">
    <property type="match status" value="1"/>
</dbReference>
<dbReference type="SMART" id="SM00324">
    <property type="entry name" value="RhoGAP"/>
    <property type="match status" value="1"/>
</dbReference>
<dbReference type="InterPro" id="IPR046349">
    <property type="entry name" value="C1-like_sf"/>
</dbReference>
<feature type="compositionally biased region" description="Basic and acidic residues" evidence="9">
    <location>
        <begin position="262"/>
        <end position="272"/>
    </location>
</feature>
<accession>A0AAV2N4Q3</accession>
<dbReference type="PROSITE" id="PS50081">
    <property type="entry name" value="ZF_DAG_PE_2"/>
    <property type="match status" value="1"/>
</dbReference>
<keyword evidence="1" id="KW-0343">GTPase activation</keyword>
<keyword evidence="4" id="KW-0863">Zinc-finger</keyword>
<dbReference type="PROSITE" id="PS00479">
    <property type="entry name" value="ZF_DAG_PE_1"/>
    <property type="match status" value="1"/>
</dbReference>
<dbReference type="CDD" id="cd20821">
    <property type="entry name" value="C1_MgcRacGAP"/>
    <property type="match status" value="1"/>
</dbReference>